<dbReference type="PANTHER" id="PTHR48053:SF109">
    <property type="entry name" value="PROTEIN KINASE DOMAIN-CONTAINING PROTEIN"/>
    <property type="match status" value="1"/>
</dbReference>
<feature type="chain" id="PRO_5043518813" description="non-specific serine/threonine protein kinase" evidence="23">
    <location>
        <begin position="24"/>
        <end position="1011"/>
    </location>
</feature>
<evidence type="ECO:0000256" key="22">
    <source>
        <dbReference type="SAM" id="Phobius"/>
    </source>
</evidence>
<dbReference type="Gene3D" id="3.30.200.20">
    <property type="entry name" value="Phosphorylase Kinase, domain 1"/>
    <property type="match status" value="1"/>
</dbReference>
<dbReference type="PANTHER" id="PTHR48053">
    <property type="entry name" value="LEUCINE RICH REPEAT FAMILY PROTEIN, EXPRESSED"/>
    <property type="match status" value="1"/>
</dbReference>
<gene>
    <name evidence="25" type="ORF">K2173_015916</name>
</gene>
<dbReference type="InterPro" id="IPR001611">
    <property type="entry name" value="Leu-rich_rpt"/>
</dbReference>
<reference evidence="25 26" key="1">
    <citation type="submission" date="2021-09" db="EMBL/GenBank/DDBJ databases">
        <title>Genomic insights and catalytic innovation underlie evolution of tropane alkaloids biosynthesis.</title>
        <authorList>
            <person name="Wang Y.-J."/>
            <person name="Tian T."/>
            <person name="Huang J.-P."/>
            <person name="Huang S.-X."/>
        </authorList>
    </citation>
    <scope>NUCLEOTIDE SEQUENCE [LARGE SCALE GENOMIC DNA]</scope>
    <source>
        <strain evidence="25">KIB-2018</strain>
        <tissue evidence="25">Leaf</tissue>
    </source>
</reference>
<dbReference type="PROSITE" id="PS00107">
    <property type="entry name" value="PROTEIN_KINASE_ATP"/>
    <property type="match status" value="1"/>
</dbReference>
<dbReference type="FunFam" id="3.80.10.10:FF:000095">
    <property type="entry name" value="LRR receptor-like serine/threonine-protein kinase GSO1"/>
    <property type="match status" value="1"/>
</dbReference>
<dbReference type="PROSITE" id="PS00108">
    <property type="entry name" value="PROTEIN_KINASE_ST"/>
    <property type="match status" value="1"/>
</dbReference>
<dbReference type="GO" id="GO:0004674">
    <property type="term" value="F:protein serine/threonine kinase activity"/>
    <property type="evidence" value="ECO:0007669"/>
    <property type="project" value="UniProtKB-KW"/>
</dbReference>
<feature type="binding site" evidence="20">
    <location>
        <position position="715"/>
    </location>
    <ligand>
        <name>ATP</name>
        <dbReference type="ChEBI" id="CHEBI:30616"/>
    </ligand>
</feature>
<keyword evidence="6" id="KW-0433">Leucine-rich repeat</keyword>
<evidence type="ECO:0000256" key="11">
    <source>
        <dbReference type="ARBA" id="ARBA00022741"/>
    </source>
</evidence>
<accession>A0AAV8SFN3</accession>
<dbReference type="PROSITE" id="PS50011">
    <property type="entry name" value="PROTEIN_KINASE_DOM"/>
    <property type="match status" value="1"/>
</dbReference>
<evidence type="ECO:0000256" key="2">
    <source>
        <dbReference type="ARBA" id="ARBA00004479"/>
    </source>
</evidence>
<dbReference type="Gene3D" id="1.10.510.10">
    <property type="entry name" value="Transferase(Phosphotransferase) domain 1"/>
    <property type="match status" value="1"/>
</dbReference>
<dbReference type="EMBL" id="JAIWQS010000011">
    <property type="protein sequence ID" value="KAJ8750735.1"/>
    <property type="molecule type" value="Genomic_DNA"/>
</dbReference>
<keyword evidence="26" id="KW-1185">Reference proteome</keyword>
<dbReference type="SMART" id="SM00220">
    <property type="entry name" value="S_TKc"/>
    <property type="match status" value="1"/>
</dbReference>
<dbReference type="FunFam" id="3.30.200.20:FF:000512">
    <property type="entry name" value="Receptor-like protein kinase HSL1"/>
    <property type="match status" value="1"/>
</dbReference>
<dbReference type="SUPFAM" id="SSF52058">
    <property type="entry name" value="L domain-like"/>
    <property type="match status" value="2"/>
</dbReference>
<keyword evidence="10" id="KW-0677">Repeat</keyword>
<evidence type="ECO:0000256" key="8">
    <source>
        <dbReference type="ARBA" id="ARBA00022692"/>
    </source>
</evidence>
<keyword evidence="16" id="KW-0675">Receptor</keyword>
<dbReference type="CDD" id="cd14066">
    <property type="entry name" value="STKc_IRAK"/>
    <property type="match status" value="1"/>
</dbReference>
<evidence type="ECO:0000256" key="20">
    <source>
        <dbReference type="PROSITE-ProRule" id="PRU10141"/>
    </source>
</evidence>
<evidence type="ECO:0000256" key="6">
    <source>
        <dbReference type="ARBA" id="ARBA00022614"/>
    </source>
</evidence>
<keyword evidence="5" id="KW-0723">Serine/threonine-protein kinase</keyword>
<dbReference type="InterPro" id="IPR013210">
    <property type="entry name" value="LRR_N_plant-typ"/>
</dbReference>
<comment type="catalytic activity">
    <reaction evidence="19">
        <text>L-seryl-[protein] + ATP = O-phospho-L-seryl-[protein] + ADP + H(+)</text>
        <dbReference type="Rhea" id="RHEA:17989"/>
        <dbReference type="Rhea" id="RHEA-COMP:9863"/>
        <dbReference type="Rhea" id="RHEA-COMP:11604"/>
        <dbReference type="ChEBI" id="CHEBI:15378"/>
        <dbReference type="ChEBI" id="CHEBI:29999"/>
        <dbReference type="ChEBI" id="CHEBI:30616"/>
        <dbReference type="ChEBI" id="CHEBI:83421"/>
        <dbReference type="ChEBI" id="CHEBI:456216"/>
        <dbReference type="EC" id="2.7.11.1"/>
    </reaction>
</comment>
<proteinExistence type="inferred from homology"/>
<keyword evidence="7" id="KW-0808">Transferase</keyword>
<evidence type="ECO:0000256" key="14">
    <source>
        <dbReference type="ARBA" id="ARBA00022989"/>
    </source>
</evidence>
<sequence length="1011" mass="111586">MLNIRKRFLLHHFLFFFLTHVNSQLQVQEESTLLKLKQHWQNPPSLSHWKSSSSASHCTWPEVNCADGSVIELHLGGKDITGTIPSFITDLKNLTVLDFYNNNIGGTFPVSLYDLSKLEYLDLSENYFVGFLPEDIDRMSKLSTLNLGGNNFTGDIPAAVGRLTGLRSLQLRANLFNGTFPPEFGNLSDLEILMLAHNQFKPSELFNLTRLKKLKHLWISNANLIGEFPGAIGEMADLEFLDLSSNSLTGNISENLFLLKNLSQLLLHKNHLSGSIPQVVEALNLKVIDLSDNNLTGPIPDDFGKLEKLTGLALFFNQLSGEIPESLGRLPALIDFGLFSNKLSGPIPPDFGLYSKLETFQVSSNRLSGKLPEHLCNGSKLVGLVVFDNNLSGELPQSLGNCDSLGTVMLQNNAFSGNVPAGMWKALNLSSLQLNNNKFTGELPDEVAGNLSRIEISYNNFSGGIPSGMSSWRNLVVFSASNNLFTGTIPWELTALPLLTTLLLDRNQLSGPLPADIISWARLTSLNLSGNQLSGQIPEGIGNLPVLSALDLSDNDFSGQIPSGNGFRQLTSLNLSSNQLTGKIPNEFENGAYADSFLSNPGLCSSSSLVNLKSCNYIPRKSSKGSTRLLALILSALASVFLLAMLLSFFIIRNHGKRRNKSDETWTLKSFHKLNFTETDILSGLTENNLVGSGGSGKVYRVATNNSGSVVAVKKICSKKKLYQTLDKEFLAEMEILSTIRHLNIVKLLCCIFDDNSKLLVYEYLENQSLDRWLHRKRTATAASGTIHHVILDWPKRLHIAEGAAQGLSYMHHEFLPPIVHRDIKSSNILLDSEFNAKIADFGLARMMEKPEELATMSGIYGSFGYMAPEYTHKGKVNEKSDVYSFGVVLLELTTGKEAHNGDENTSLADWSWRHVQEGKPIIDALDRDVMEPGNLEEMSSVFKLGVLCTSKLPSARPSTKEVLKILQRNTKPLVFGEKDTERDYDATPLLKNSKRERASESPENGFTSNV</sequence>
<dbReference type="InterPro" id="IPR051716">
    <property type="entry name" value="Plant_RL_S/T_kinase"/>
</dbReference>
<comment type="catalytic activity">
    <reaction evidence="18">
        <text>L-threonyl-[protein] + ATP = O-phospho-L-threonyl-[protein] + ADP + H(+)</text>
        <dbReference type="Rhea" id="RHEA:46608"/>
        <dbReference type="Rhea" id="RHEA-COMP:11060"/>
        <dbReference type="Rhea" id="RHEA-COMP:11605"/>
        <dbReference type="ChEBI" id="CHEBI:15378"/>
        <dbReference type="ChEBI" id="CHEBI:30013"/>
        <dbReference type="ChEBI" id="CHEBI:30616"/>
        <dbReference type="ChEBI" id="CHEBI:61977"/>
        <dbReference type="ChEBI" id="CHEBI:456216"/>
        <dbReference type="EC" id="2.7.11.1"/>
    </reaction>
</comment>
<dbReference type="PROSITE" id="PS51450">
    <property type="entry name" value="LRR"/>
    <property type="match status" value="1"/>
</dbReference>
<dbReference type="InterPro" id="IPR017441">
    <property type="entry name" value="Protein_kinase_ATP_BS"/>
</dbReference>
<feature type="region of interest" description="Disordered" evidence="21">
    <location>
        <begin position="978"/>
        <end position="1011"/>
    </location>
</feature>
<evidence type="ECO:0000256" key="18">
    <source>
        <dbReference type="ARBA" id="ARBA00047899"/>
    </source>
</evidence>
<dbReference type="FunFam" id="3.80.10.10:FF:000077">
    <property type="entry name" value="LRR receptor-like serine/threonine-protein kinase ERL1"/>
    <property type="match status" value="1"/>
</dbReference>
<evidence type="ECO:0000256" key="23">
    <source>
        <dbReference type="SAM" id="SignalP"/>
    </source>
</evidence>
<evidence type="ECO:0000256" key="10">
    <source>
        <dbReference type="ARBA" id="ARBA00022737"/>
    </source>
</evidence>
<dbReference type="FunFam" id="3.80.10.10:FF:000041">
    <property type="entry name" value="LRR receptor-like serine/threonine-protein kinase ERECTA"/>
    <property type="match status" value="1"/>
</dbReference>
<dbReference type="GO" id="GO:0005524">
    <property type="term" value="F:ATP binding"/>
    <property type="evidence" value="ECO:0007669"/>
    <property type="project" value="UniProtKB-UniRule"/>
</dbReference>
<evidence type="ECO:0000256" key="16">
    <source>
        <dbReference type="ARBA" id="ARBA00023170"/>
    </source>
</evidence>
<evidence type="ECO:0000313" key="25">
    <source>
        <dbReference type="EMBL" id="KAJ8750735.1"/>
    </source>
</evidence>
<dbReference type="FunFam" id="3.80.10.10:FF:000221">
    <property type="entry name" value="Leucine-rich repeat receptor-like protein kinase PXL1"/>
    <property type="match status" value="1"/>
</dbReference>
<dbReference type="InterPro" id="IPR055414">
    <property type="entry name" value="LRR_R13L4/SHOC2-like"/>
</dbReference>
<organism evidence="25 26">
    <name type="scientific">Erythroxylum novogranatense</name>
    <dbReference type="NCBI Taxonomy" id="1862640"/>
    <lineage>
        <taxon>Eukaryota</taxon>
        <taxon>Viridiplantae</taxon>
        <taxon>Streptophyta</taxon>
        <taxon>Embryophyta</taxon>
        <taxon>Tracheophyta</taxon>
        <taxon>Spermatophyta</taxon>
        <taxon>Magnoliopsida</taxon>
        <taxon>eudicotyledons</taxon>
        <taxon>Gunneridae</taxon>
        <taxon>Pentapetalae</taxon>
        <taxon>rosids</taxon>
        <taxon>fabids</taxon>
        <taxon>Malpighiales</taxon>
        <taxon>Erythroxylaceae</taxon>
        <taxon>Erythroxylum</taxon>
    </lineage>
</organism>
<evidence type="ECO:0000259" key="24">
    <source>
        <dbReference type="PROSITE" id="PS50011"/>
    </source>
</evidence>
<evidence type="ECO:0000256" key="21">
    <source>
        <dbReference type="SAM" id="MobiDB-lite"/>
    </source>
</evidence>
<evidence type="ECO:0000256" key="15">
    <source>
        <dbReference type="ARBA" id="ARBA00023136"/>
    </source>
</evidence>
<dbReference type="GO" id="GO:0005886">
    <property type="term" value="C:plasma membrane"/>
    <property type="evidence" value="ECO:0007669"/>
    <property type="project" value="UniProtKB-SubCell"/>
</dbReference>
<evidence type="ECO:0000256" key="7">
    <source>
        <dbReference type="ARBA" id="ARBA00022679"/>
    </source>
</evidence>
<dbReference type="EC" id="2.7.11.1" evidence="4"/>
<feature type="compositionally biased region" description="Polar residues" evidence="21">
    <location>
        <begin position="1002"/>
        <end position="1011"/>
    </location>
</feature>
<dbReference type="Pfam" id="PF08263">
    <property type="entry name" value="LRRNT_2"/>
    <property type="match status" value="1"/>
</dbReference>
<keyword evidence="9 23" id="KW-0732">Signal</keyword>
<dbReference type="Gene3D" id="3.80.10.10">
    <property type="entry name" value="Ribonuclease Inhibitor"/>
    <property type="match status" value="4"/>
</dbReference>
<feature type="signal peptide" evidence="23">
    <location>
        <begin position="1"/>
        <end position="23"/>
    </location>
</feature>
<comment type="caution">
    <text evidence="25">The sequence shown here is derived from an EMBL/GenBank/DDBJ whole genome shotgun (WGS) entry which is preliminary data.</text>
</comment>
<dbReference type="Proteomes" id="UP001159364">
    <property type="component" value="Linkage Group LG11"/>
</dbReference>
<dbReference type="Pfam" id="PF23598">
    <property type="entry name" value="LRR_14"/>
    <property type="match status" value="1"/>
</dbReference>
<dbReference type="SMART" id="SM00369">
    <property type="entry name" value="LRR_TYP"/>
    <property type="match status" value="8"/>
</dbReference>
<evidence type="ECO:0000256" key="17">
    <source>
        <dbReference type="ARBA" id="ARBA00023180"/>
    </source>
</evidence>
<evidence type="ECO:0000313" key="26">
    <source>
        <dbReference type="Proteomes" id="UP001159364"/>
    </source>
</evidence>
<dbReference type="InterPro" id="IPR000719">
    <property type="entry name" value="Prot_kinase_dom"/>
</dbReference>
<dbReference type="InterPro" id="IPR032675">
    <property type="entry name" value="LRR_dom_sf"/>
</dbReference>
<evidence type="ECO:0000256" key="12">
    <source>
        <dbReference type="ARBA" id="ARBA00022777"/>
    </source>
</evidence>
<keyword evidence="13 20" id="KW-0067">ATP-binding</keyword>
<dbReference type="Pfam" id="PF00560">
    <property type="entry name" value="LRR_1"/>
    <property type="match status" value="3"/>
</dbReference>
<feature type="domain" description="Protein kinase" evidence="24">
    <location>
        <begin position="685"/>
        <end position="975"/>
    </location>
</feature>
<protein>
    <recommendedName>
        <fullName evidence="4">non-specific serine/threonine protein kinase</fullName>
        <ecNumber evidence="4">2.7.11.1</ecNumber>
    </recommendedName>
</protein>
<keyword evidence="8 22" id="KW-0812">Transmembrane</keyword>
<dbReference type="InterPro" id="IPR003591">
    <property type="entry name" value="Leu-rich_rpt_typical-subtyp"/>
</dbReference>
<dbReference type="FunFam" id="1.10.510.10:FF:000714">
    <property type="entry name" value="Kinase family with leucine-rich repeat domain-containing protein"/>
    <property type="match status" value="1"/>
</dbReference>
<evidence type="ECO:0000256" key="9">
    <source>
        <dbReference type="ARBA" id="ARBA00022729"/>
    </source>
</evidence>
<keyword evidence="12" id="KW-0418">Kinase</keyword>
<dbReference type="AlphaFoldDB" id="A0AAV8SFN3"/>
<evidence type="ECO:0000256" key="1">
    <source>
        <dbReference type="ARBA" id="ARBA00004236"/>
    </source>
</evidence>
<evidence type="ECO:0000256" key="3">
    <source>
        <dbReference type="ARBA" id="ARBA00008684"/>
    </source>
</evidence>
<dbReference type="Pfam" id="PF00069">
    <property type="entry name" value="Pkinase"/>
    <property type="match status" value="1"/>
</dbReference>
<keyword evidence="14 22" id="KW-1133">Transmembrane helix</keyword>
<keyword evidence="15 22" id="KW-0472">Membrane</keyword>
<keyword evidence="17" id="KW-0325">Glycoprotein</keyword>
<evidence type="ECO:0000256" key="5">
    <source>
        <dbReference type="ARBA" id="ARBA00022527"/>
    </source>
</evidence>
<evidence type="ECO:0000256" key="13">
    <source>
        <dbReference type="ARBA" id="ARBA00022840"/>
    </source>
</evidence>
<comment type="subcellular location">
    <subcellularLocation>
        <location evidence="1">Cell membrane</location>
    </subcellularLocation>
    <subcellularLocation>
        <location evidence="2">Membrane</location>
        <topology evidence="2">Single-pass type I membrane protein</topology>
    </subcellularLocation>
</comment>
<dbReference type="SUPFAM" id="SSF56112">
    <property type="entry name" value="Protein kinase-like (PK-like)"/>
    <property type="match status" value="1"/>
</dbReference>
<keyword evidence="11 20" id="KW-0547">Nucleotide-binding</keyword>
<comment type="similarity">
    <text evidence="3">Belongs to the protein kinase superfamily. Ser/Thr protein kinase family.</text>
</comment>
<dbReference type="InterPro" id="IPR011009">
    <property type="entry name" value="Kinase-like_dom_sf"/>
</dbReference>
<evidence type="ECO:0000256" key="4">
    <source>
        <dbReference type="ARBA" id="ARBA00012513"/>
    </source>
</evidence>
<name>A0AAV8SFN3_9ROSI</name>
<evidence type="ECO:0000256" key="19">
    <source>
        <dbReference type="ARBA" id="ARBA00048679"/>
    </source>
</evidence>
<dbReference type="InterPro" id="IPR008271">
    <property type="entry name" value="Ser/Thr_kinase_AS"/>
</dbReference>
<feature type="transmembrane region" description="Helical" evidence="22">
    <location>
        <begin position="629"/>
        <end position="652"/>
    </location>
</feature>